<dbReference type="EMBL" id="AVOT02057659">
    <property type="protein sequence ID" value="MBW0551726.1"/>
    <property type="molecule type" value="Genomic_DNA"/>
</dbReference>
<name>A0A9Q3IXF6_9BASI</name>
<comment type="caution">
    <text evidence="2">The sequence shown here is derived from an EMBL/GenBank/DDBJ whole genome shotgun (WGS) entry which is preliminary data.</text>
</comment>
<dbReference type="Proteomes" id="UP000765509">
    <property type="component" value="Unassembled WGS sequence"/>
</dbReference>
<reference evidence="2" key="1">
    <citation type="submission" date="2021-03" db="EMBL/GenBank/DDBJ databases">
        <title>Draft genome sequence of rust myrtle Austropuccinia psidii MF-1, a brazilian biotype.</title>
        <authorList>
            <person name="Quecine M.C."/>
            <person name="Pachon D.M.R."/>
            <person name="Bonatelli M.L."/>
            <person name="Correr F.H."/>
            <person name="Franceschini L.M."/>
            <person name="Leite T.F."/>
            <person name="Margarido G.R.A."/>
            <person name="Almeida C.A."/>
            <person name="Ferrarezi J.A."/>
            <person name="Labate C.A."/>
        </authorList>
    </citation>
    <scope>NUCLEOTIDE SEQUENCE</scope>
    <source>
        <strain evidence="2">MF-1</strain>
    </source>
</reference>
<gene>
    <name evidence="2" type="ORF">O181_091441</name>
</gene>
<sequence>MNPFPDPPDENDHMISPQIYKDKPDFFNSTNIQTDVKNIILNKINNLEKQLTQRSLPSDLKRLLNRICEKVESLAEKQNEMGKMIKTMLNRLDCLKSHPANKKQELHISLNSIEKTNTTPLSFAEVVSAMNTPRQNKPTTMAQPPIPTEQNRFKKSA</sequence>
<keyword evidence="3" id="KW-1185">Reference proteome</keyword>
<evidence type="ECO:0000313" key="2">
    <source>
        <dbReference type="EMBL" id="MBW0551726.1"/>
    </source>
</evidence>
<protein>
    <submittedName>
        <fullName evidence="2">Uncharacterized protein</fullName>
    </submittedName>
</protein>
<accession>A0A9Q3IXF6</accession>
<evidence type="ECO:0000256" key="1">
    <source>
        <dbReference type="SAM" id="MobiDB-lite"/>
    </source>
</evidence>
<evidence type="ECO:0000313" key="3">
    <source>
        <dbReference type="Proteomes" id="UP000765509"/>
    </source>
</evidence>
<dbReference type="AlphaFoldDB" id="A0A9Q3IXF6"/>
<proteinExistence type="predicted"/>
<feature type="region of interest" description="Disordered" evidence="1">
    <location>
        <begin position="134"/>
        <end position="157"/>
    </location>
</feature>
<organism evidence="2 3">
    <name type="scientific">Austropuccinia psidii MF-1</name>
    <dbReference type="NCBI Taxonomy" id="1389203"/>
    <lineage>
        <taxon>Eukaryota</taxon>
        <taxon>Fungi</taxon>
        <taxon>Dikarya</taxon>
        <taxon>Basidiomycota</taxon>
        <taxon>Pucciniomycotina</taxon>
        <taxon>Pucciniomycetes</taxon>
        <taxon>Pucciniales</taxon>
        <taxon>Sphaerophragmiaceae</taxon>
        <taxon>Austropuccinia</taxon>
    </lineage>
</organism>